<evidence type="ECO:0000313" key="3">
    <source>
        <dbReference type="Proteomes" id="UP000198999"/>
    </source>
</evidence>
<organism evidence="2 3">
    <name type="scientific">Hyunsoonleella jejuensis</name>
    <dbReference type="NCBI Taxonomy" id="419940"/>
    <lineage>
        <taxon>Bacteria</taxon>
        <taxon>Pseudomonadati</taxon>
        <taxon>Bacteroidota</taxon>
        <taxon>Flavobacteriia</taxon>
        <taxon>Flavobacteriales</taxon>
        <taxon>Flavobacteriaceae</taxon>
    </lineage>
</organism>
<dbReference type="STRING" id="419940.SAMN05421824_0979"/>
<dbReference type="Proteomes" id="UP000198999">
    <property type="component" value="Unassembled WGS sequence"/>
</dbReference>
<keyword evidence="1" id="KW-0472">Membrane</keyword>
<reference evidence="2 3" key="1">
    <citation type="submission" date="2016-10" db="EMBL/GenBank/DDBJ databases">
        <authorList>
            <person name="de Groot N.N."/>
        </authorList>
    </citation>
    <scope>NUCLEOTIDE SEQUENCE [LARGE SCALE GENOMIC DNA]</scope>
    <source>
        <strain evidence="2 3">DSM 21035</strain>
    </source>
</reference>
<sequence>MEITSIIQSWILSKRGFNIFYLTILILSGSVYTVSQYLINNEIIDSIFVGLLLGGTFVLILGISSIKKFMSNNASSFAEELNDFDKDYLKSLFVKVFNNPFWIYVAIIYGVMVGITPFIFGLWDENFILKFQLSVFLFIVNFLTGASLFALSMLFVLLYKASKKINAKIYDRTNIAVKFVVTLSQMASVIASFYVAFSIGSIYFSQIPYNTLVIGYSLFAALIILLAYIIPMIPIRNKIQHQKRDLKDEIAQLLQIEIDGLLNKAKMDKVIDTSKYNSLLEINSKISGIPTLPIGIKAIWNALGIIAVTTLPIIIQLVLEKLMN</sequence>
<gene>
    <name evidence="2" type="ORF">SAMN05421824_0979</name>
</gene>
<name>A0A1H9CQE7_9FLAO</name>
<keyword evidence="1" id="KW-1133">Transmembrane helix</keyword>
<feature type="transmembrane region" description="Helical" evidence="1">
    <location>
        <begin position="46"/>
        <end position="66"/>
    </location>
</feature>
<dbReference type="RefSeq" id="WP_092576256.1">
    <property type="nucleotide sequence ID" value="NZ_FOFN01000001.1"/>
</dbReference>
<feature type="transmembrane region" description="Helical" evidence="1">
    <location>
        <begin position="179"/>
        <end position="204"/>
    </location>
</feature>
<feature type="transmembrane region" description="Helical" evidence="1">
    <location>
        <begin position="101"/>
        <end position="123"/>
    </location>
</feature>
<accession>A0A1H9CQE7</accession>
<evidence type="ECO:0000256" key="1">
    <source>
        <dbReference type="SAM" id="Phobius"/>
    </source>
</evidence>
<feature type="transmembrane region" description="Helical" evidence="1">
    <location>
        <begin position="216"/>
        <end position="235"/>
    </location>
</feature>
<keyword evidence="1" id="KW-0812">Transmembrane</keyword>
<evidence type="ECO:0000313" key="2">
    <source>
        <dbReference type="EMBL" id="SEQ03399.1"/>
    </source>
</evidence>
<dbReference type="OrthoDB" id="9854477at2"/>
<proteinExistence type="predicted"/>
<keyword evidence="3" id="KW-1185">Reference proteome</keyword>
<feature type="transmembrane region" description="Helical" evidence="1">
    <location>
        <begin position="298"/>
        <end position="319"/>
    </location>
</feature>
<dbReference type="EMBL" id="FOFN01000001">
    <property type="protein sequence ID" value="SEQ03399.1"/>
    <property type="molecule type" value="Genomic_DNA"/>
</dbReference>
<feature type="transmembrane region" description="Helical" evidence="1">
    <location>
        <begin position="135"/>
        <end position="159"/>
    </location>
</feature>
<feature type="transmembrane region" description="Helical" evidence="1">
    <location>
        <begin position="20"/>
        <end position="40"/>
    </location>
</feature>
<protein>
    <submittedName>
        <fullName evidence="2">Uncharacterized protein</fullName>
    </submittedName>
</protein>
<dbReference type="AlphaFoldDB" id="A0A1H9CQE7"/>